<feature type="compositionally biased region" description="Acidic residues" evidence="1">
    <location>
        <begin position="47"/>
        <end position="82"/>
    </location>
</feature>
<sequence>MGSDAKTVATTSEKEISGSKRKTPDTNTASPVKSGDEKEKHVKSDVNADDEESSEDKNDDEEEDAEEAGDDDEEDESAEEDLAPQTKKRRTGDSGSENSANESEPELNMTEDDLVGVDTSNIIPRSRRRAAVAADALASEEIAASEGVGPASAAPNDDEEEEGESSDEAEF</sequence>
<evidence type="ECO:0000313" key="3">
    <source>
        <dbReference type="Proteomes" id="UP000294530"/>
    </source>
</evidence>
<gene>
    <name evidence="2" type="ORF">CCR75_002745</name>
</gene>
<feature type="compositionally biased region" description="Low complexity" evidence="1">
    <location>
        <begin position="131"/>
        <end position="146"/>
    </location>
</feature>
<proteinExistence type="predicted"/>
<evidence type="ECO:0000313" key="2">
    <source>
        <dbReference type="EMBL" id="TDH66218.1"/>
    </source>
</evidence>
<organism evidence="2 3">
    <name type="scientific">Bremia lactucae</name>
    <name type="common">Lettuce downy mildew</name>
    <dbReference type="NCBI Taxonomy" id="4779"/>
    <lineage>
        <taxon>Eukaryota</taxon>
        <taxon>Sar</taxon>
        <taxon>Stramenopiles</taxon>
        <taxon>Oomycota</taxon>
        <taxon>Peronosporomycetes</taxon>
        <taxon>Peronosporales</taxon>
        <taxon>Peronosporaceae</taxon>
        <taxon>Bremia</taxon>
    </lineage>
</organism>
<feature type="compositionally biased region" description="Basic and acidic residues" evidence="1">
    <location>
        <begin position="34"/>
        <end position="46"/>
    </location>
</feature>
<accession>A0A976FGH8</accession>
<protein>
    <recommendedName>
        <fullName evidence="4">Histone chaperone domain-containing protein</fullName>
    </recommendedName>
</protein>
<dbReference type="KEGG" id="blac:94346513"/>
<dbReference type="GeneID" id="94346513"/>
<comment type="caution">
    <text evidence="2">The sequence shown here is derived from an EMBL/GenBank/DDBJ whole genome shotgun (WGS) entry which is preliminary data.</text>
</comment>
<feature type="compositionally biased region" description="Acidic residues" evidence="1">
    <location>
        <begin position="103"/>
        <end position="115"/>
    </location>
</feature>
<dbReference type="AlphaFoldDB" id="A0A976FGH8"/>
<feature type="compositionally biased region" description="Acidic residues" evidence="1">
    <location>
        <begin position="156"/>
        <end position="171"/>
    </location>
</feature>
<dbReference type="EMBL" id="SHOA02000203">
    <property type="protein sequence ID" value="TDH66218.1"/>
    <property type="molecule type" value="Genomic_DNA"/>
</dbReference>
<dbReference type="RefSeq" id="XP_067815717.1">
    <property type="nucleotide sequence ID" value="XM_067960842.1"/>
</dbReference>
<evidence type="ECO:0000256" key="1">
    <source>
        <dbReference type="SAM" id="MobiDB-lite"/>
    </source>
</evidence>
<feature type="region of interest" description="Disordered" evidence="1">
    <location>
        <begin position="1"/>
        <end position="171"/>
    </location>
</feature>
<evidence type="ECO:0008006" key="4">
    <source>
        <dbReference type="Google" id="ProtNLM"/>
    </source>
</evidence>
<dbReference type="Proteomes" id="UP000294530">
    <property type="component" value="Unassembled WGS sequence"/>
</dbReference>
<dbReference type="OrthoDB" id="168143at2759"/>
<feature type="compositionally biased region" description="Basic and acidic residues" evidence="1">
    <location>
        <begin position="12"/>
        <end position="24"/>
    </location>
</feature>
<name>A0A976FGH8_BRELC</name>
<keyword evidence="3" id="KW-1185">Reference proteome</keyword>
<reference evidence="2 3" key="1">
    <citation type="journal article" date="2021" name="Genome Biol.">
        <title>AFLAP: assembly-free linkage analysis pipeline using k-mers from genome sequencing data.</title>
        <authorList>
            <person name="Fletcher K."/>
            <person name="Zhang L."/>
            <person name="Gil J."/>
            <person name="Han R."/>
            <person name="Cavanaugh K."/>
            <person name="Michelmore R."/>
        </authorList>
    </citation>
    <scope>NUCLEOTIDE SEQUENCE [LARGE SCALE GENOMIC DNA]</scope>
    <source>
        <strain evidence="2 3">SF5</strain>
    </source>
</reference>
<feature type="compositionally biased region" description="Polar residues" evidence="1">
    <location>
        <begin position="93"/>
        <end position="102"/>
    </location>
</feature>